<organism evidence="5 6">
    <name type="scientific">Ascosphaera apis ARSEF 7405</name>
    <dbReference type="NCBI Taxonomy" id="392613"/>
    <lineage>
        <taxon>Eukaryota</taxon>
        <taxon>Fungi</taxon>
        <taxon>Dikarya</taxon>
        <taxon>Ascomycota</taxon>
        <taxon>Pezizomycotina</taxon>
        <taxon>Eurotiomycetes</taxon>
        <taxon>Eurotiomycetidae</taxon>
        <taxon>Onygenales</taxon>
        <taxon>Ascosphaeraceae</taxon>
        <taxon>Ascosphaera</taxon>
    </lineage>
</organism>
<dbReference type="Proteomes" id="UP000242877">
    <property type="component" value="Unassembled WGS sequence"/>
</dbReference>
<feature type="coiled-coil region" evidence="1">
    <location>
        <begin position="345"/>
        <end position="383"/>
    </location>
</feature>
<evidence type="ECO:0000313" key="5">
    <source>
        <dbReference type="EMBL" id="KZZ90714.1"/>
    </source>
</evidence>
<dbReference type="InterPro" id="IPR046464">
    <property type="entry name" value="SWI-SNF_Ssr4_C"/>
</dbReference>
<feature type="region of interest" description="Disordered" evidence="2">
    <location>
        <begin position="463"/>
        <end position="667"/>
    </location>
</feature>
<dbReference type="EMBL" id="AZGZ01000016">
    <property type="protein sequence ID" value="KZZ90714.1"/>
    <property type="molecule type" value="Genomic_DNA"/>
</dbReference>
<gene>
    <name evidence="5" type="ORF">AAP_03809</name>
</gene>
<dbReference type="AlphaFoldDB" id="A0A167Y0Q4"/>
<dbReference type="Pfam" id="PF08549">
    <property type="entry name" value="SWI-SNF_Ssr4_N"/>
    <property type="match status" value="1"/>
</dbReference>
<evidence type="ECO:0000256" key="1">
    <source>
        <dbReference type="SAM" id="Coils"/>
    </source>
</evidence>
<evidence type="ECO:0000256" key="2">
    <source>
        <dbReference type="SAM" id="MobiDB-lite"/>
    </source>
</evidence>
<keyword evidence="1" id="KW-0175">Coiled coil</keyword>
<feature type="domain" description="SWI/SNF and RSC complexes subunit Ssr4 N-terminal" evidence="3">
    <location>
        <begin position="6"/>
        <end position="213"/>
    </location>
</feature>
<sequence>MASMPDPTAGVPRELYPHVHLVSVARFPTIPHLPLGQVFDFLIQAPRLRDTQPVHWMYLNAPQVGSIMLIWQSHADFGTDGYIWGAPEHSFTTEHKGYTIEVRVQKCGYLAPNEVVTRHTRYRYRIVNGPPNGQGFDQMLWIVHYTRSEPDDEIPINRIQISPQMQQTLAMRRALQSHGTQLARRDFWLHDRNTWSTLNLPPQMARGGYPPHMMGGRPSAPGYHPGQPGVPQAKQMKSRGVYEFSLDDEDTATGDFLDVMAPRDISRIRYKCNHEWMEEIFASPYRTNQITPVDLGLGRKGELAALTMPFFDAPIGIGRPASATPEHTGKAYIGKLPPGKAEEFTTAAMKKISDLEAEMEKMKKKQARRLEKLMRLKKLSEAETALRDAFIDPTDTGSEPWRVEGYYHDASGDITSRTESDSSIPKHKVADIVQLLETTLDKSVVPTSDVVCVQKGSLLDQTEVPTITEDGSKDMDHDMTDAATDAPDQPSIGAQKDAQPSDTSLHTTDTRTHGDEDTEMGGMATDNSTTNPTATASEDQGWVMVPNADASAPAQSTTDASTENPQGTTQASSAEQGNTYTATTESNTTTTGDASLSNFNTGENDLVPSTFDDGFNNEDSAGDALAAFTEEQQSGLDLEGFQDSEFGDAFGATESRNDDHDDTNNIM</sequence>
<dbReference type="InterPro" id="IPR013859">
    <property type="entry name" value="Ssr4_N"/>
</dbReference>
<feature type="compositionally biased region" description="Low complexity" evidence="2">
    <location>
        <begin position="579"/>
        <end position="591"/>
    </location>
</feature>
<comment type="caution">
    <text evidence="5">The sequence shown here is derived from an EMBL/GenBank/DDBJ whole genome shotgun (WGS) entry which is preliminary data.</text>
</comment>
<evidence type="ECO:0000313" key="6">
    <source>
        <dbReference type="Proteomes" id="UP000242877"/>
    </source>
</evidence>
<feature type="compositionally biased region" description="Polar residues" evidence="2">
    <location>
        <begin position="525"/>
        <end position="538"/>
    </location>
</feature>
<feature type="compositionally biased region" description="Polar residues" evidence="2">
    <location>
        <begin position="592"/>
        <end position="603"/>
    </location>
</feature>
<feature type="compositionally biased region" description="Basic and acidic residues" evidence="2">
    <location>
        <begin position="655"/>
        <end position="667"/>
    </location>
</feature>
<feature type="compositionally biased region" description="Polar residues" evidence="2">
    <location>
        <begin position="553"/>
        <end position="578"/>
    </location>
</feature>
<accession>A0A167Y0Q4</accession>
<feature type="compositionally biased region" description="Basic and acidic residues" evidence="2">
    <location>
        <begin position="470"/>
        <end position="480"/>
    </location>
</feature>
<evidence type="ECO:0008006" key="7">
    <source>
        <dbReference type="Google" id="ProtNLM"/>
    </source>
</evidence>
<dbReference type="Pfam" id="PF20497">
    <property type="entry name" value="SWI-SNF_Ssr4_C"/>
    <property type="match status" value="2"/>
</dbReference>
<dbReference type="OrthoDB" id="4205255at2759"/>
<protein>
    <recommendedName>
        <fullName evidence="7">DUF1750-domain-containing protein</fullName>
    </recommendedName>
</protein>
<dbReference type="VEuPathDB" id="FungiDB:AAP_03809"/>
<name>A0A167Y0Q4_9EURO</name>
<feature type="compositionally biased region" description="Polar residues" evidence="2">
    <location>
        <begin position="498"/>
        <end position="507"/>
    </location>
</feature>
<evidence type="ECO:0000259" key="3">
    <source>
        <dbReference type="Pfam" id="PF08549"/>
    </source>
</evidence>
<reference evidence="5 6" key="1">
    <citation type="journal article" date="2016" name="Genome Biol. Evol.">
        <title>Divergent and convergent evolution of fungal pathogenicity.</title>
        <authorList>
            <person name="Shang Y."/>
            <person name="Xiao G."/>
            <person name="Zheng P."/>
            <person name="Cen K."/>
            <person name="Zhan S."/>
            <person name="Wang C."/>
        </authorList>
    </citation>
    <scope>NUCLEOTIDE SEQUENCE [LARGE SCALE GENOMIC DNA]</scope>
    <source>
        <strain evidence="5 6">ARSEF 7405</strain>
    </source>
</reference>
<evidence type="ECO:0000259" key="4">
    <source>
        <dbReference type="Pfam" id="PF20497"/>
    </source>
</evidence>
<feature type="domain" description="SWI/SNF and RSC complexes subunit Ssr4 C-terminal" evidence="4">
    <location>
        <begin position="247"/>
        <end position="470"/>
    </location>
</feature>
<dbReference type="GO" id="GO:0006338">
    <property type="term" value="P:chromatin remodeling"/>
    <property type="evidence" value="ECO:0007669"/>
    <property type="project" value="InterPro"/>
</dbReference>
<keyword evidence="6" id="KW-1185">Reference proteome</keyword>
<proteinExistence type="predicted"/>
<feature type="domain" description="SWI/SNF and RSC complexes subunit Ssr4 C-terminal" evidence="4">
    <location>
        <begin position="483"/>
        <end position="657"/>
    </location>
</feature>